<accession>A0A078B9Q2</accession>
<keyword evidence="2" id="KW-1185">Reference proteome</keyword>
<dbReference type="InParanoid" id="A0A078B9Q2"/>
<sequence>MPRQSIKEIYSQQGKMQITSYYQRPRDLDIPSEPTSEMTYNSQMCHDQDAPVPDDAEIEKHLDQYIYDDVMKTPILARRRMKKLRPQQIQKQQFKEFTQMYRTSLQYREWIDYIEDQKANKPAVCLTCWQFVSDQQKNMHLAYGHICIDKNTVTTEARFMHYAKLWKRYTWDEIIFIFAPQNGEFFDRNKMQIINMLSHDMKSCRENKGNMKGQPPFLSAPLVPFNMIPQSASPLAIVQRIQRENQQRALADSNILAIENTKENQLKMKFGSMVQGYNNDNRDGLCQILAQTMMNMKYVMEAQDDMLHKLNLLMIKKEKIVFQKSIFSALETQQEVLEIPIDQAKRRINGRPPRKRGKNAYAAGLAAMYKRISGEDASYIPLNRKYDNELDPDDESFMPDPDLADPLTFDGAAAIDAGLRLYYPNEPQNTGYNKHDWVKVGSTEYYVFIKQLQERVDSKRGHSQICLSCWKFISNHQQRQHEQAGHQCAKAQTIRDDNSFMLNAKSFGRITPEGYVQKFSQQDRIHFQKNSLISAGNCIGKTSNQSGQLNGQPANLQQKGNQALVAMNQMTYDLTPKPQEYSMKPIQYNGSVNFAFESEEKEKIVNCLNKFKDKMKYLEDKLGEMAYYMKILNERIEYRQESHIRNELMLQQQQCYGLNDYYDDGGGGRNGVMNIKMHKQIFMNKGTGRTKKFSNNAIGSELGEMNKHSDENSTYVGEPAVHNQENQLQVYKQSPENQVFVGAELGARSERGTEINNCYQQFQTQEMDLEDYLENSACREVVDPLFNGQYYDQRPAYKSIRDDTVRIGSEDYWDFINRLEQIMDRRIGNHFICLSCWKFVSLMQQKQHQRAGHQCSKECAIHDDPSFMQASRTFGKISLNGCVQKLAPYERNNFIKHARTKNGYAIPMKDFYKNQIIMNEKGKPPYLSQPLTPMNMVPYNNGSSWSGCVKREDEFRKHFETGPFCELTAPKLADQDNINVIKDKKDVLASMAKIHKRLEDTEEMLVDMLHKIRLIVIKDEIENPEAVQQNESLVQLIEIKQSQLQMMRDIFNEKEESKSNIKNS</sequence>
<gene>
    <name evidence="1" type="primary">Contig16456.g17522</name>
    <name evidence="1" type="ORF">STYLEM_20316</name>
</gene>
<evidence type="ECO:0000313" key="1">
    <source>
        <dbReference type="EMBL" id="CDW91164.1"/>
    </source>
</evidence>
<protein>
    <submittedName>
        <fullName evidence="1">Uncharacterized protein</fullName>
    </submittedName>
</protein>
<dbReference type="Proteomes" id="UP000039865">
    <property type="component" value="Unassembled WGS sequence"/>
</dbReference>
<reference evidence="1 2" key="1">
    <citation type="submission" date="2014-06" db="EMBL/GenBank/DDBJ databases">
        <authorList>
            <person name="Swart Estienne"/>
        </authorList>
    </citation>
    <scope>NUCLEOTIDE SEQUENCE [LARGE SCALE GENOMIC DNA]</scope>
    <source>
        <strain evidence="1 2">130c</strain>
    </source>
</reference>
<dbReference type="OrthoDB" id="326104at2759"/>
<evidence type="ECO:0000313" key="2">
    <source>
        <dbReference type="Proteomes" id="UP000039865"/>
    </source>
</evidence>
<name>A0A078B9Q2_STYLE</name>
<organism evidence="1 2">
    <name type="scientific">Stylonychia lemnae</name>
    <name type="common">Ciliate</name>
    <dbReference type="NCBI Taxonomy" id="5949"/>
    <lineage>
        <taxon>Eukaryota</taxon>
        <taxon>Sar</taxon>
        <taxon>Alveolata</taxon>
        <taxon>Ciliophora</taxon>
        <taxon>Intramacronucleata</taxon>
        <taxon>Spirotrichea</taxon>
        <taxon>Stichotrichia</taxon>
        <taxon>Sporadotrichida</taxon>
        <taxon>Oxytrichidae</taxon>
        <taxon>Stylonychinae</taxon>
        <taxon>Stylonychia</taxon>
    </lineage>
</organism>
<dbReference type="AlphaFoldDB" id="A0A078B9Q2"/>
<dbReference type="EMBL" id="CCKQ01019154">
    <property type="protein sequence ID" value="CDW91164.1"/>
    <property type="molecule type" value="Genomic_DNA"/>
</dbReference>
<proteinExistence type="predicted"/>